<dbReference type="AlphaFoldDB" id="A0A1A6GGM0"/>
<evidence type="ECO:0000256" key="1">
    <source>
        <dbReference type="ARBA" id="ARBA00009467"/>
    </source>
</evidence>
<sequence>MGVVLGQVPIMKTWFYITYEKDPVLYVYPLLDDYIEGNLRIMSESAPAEVKSEVDSDVLKGQGVQYTKGDGTKKSGKVLYQVLAEPPAYFIKFDGDTHIYVYDMVERSLKVKLTK</sequence>
<dbReference type="InterPro" id="IPR042567">
    <property type="entry name" value="SPIN/Ssty_sf"/>
</dbReference>
<protein>
    <submittedName>
        <fullName evidence="2">Uncharacterized protein</fullName>
    </submittedName>
</protein>
<dbReference type="OrthoDB" id="9624126at2759"/>
<organism evidence="2 3">
    <name type="scientific">Neotoma lepida</name>
    <name type="common">Desert woodrat</name>
    <dbReference type="NCBI Taxonomy" id="56216"/>
    <lineage>
        <taxon>Eukaryota</taxon>
        <taxon>Metazoa</taxon>
        <taxon>Chordata</taxon>
        <taxon>Craniata</taxon>
        <taxon>Vertebrata</taxon>
        <taxon>Euteleostomi</taxon>
        <taxon>Mammalia</taxon>
        <taxon>Eutheria</taxon>
        <taxon>Euarchontoglires</taxon>
        <taxon>Glires</taxon>
        <taxon>Rodentia</taxon>
        <taxon>Myomorpha</taxon>
        <taxon>Muroidea</taxon>
        <taxon>Cricetidae</taxon>
        <taxon>Neotominae</taxon>
        <taxon>Neotoma</taxon>
    </lineage>
</organism>
<keyword evidence="3" id="KW-1185">Reference proteome</keyword>
<evidence type="ECO:0000313" key="2">
    <source>
        <dbReference type="EMBL" id="OBS65413.1"/>
    </source>
</evidence>
<dbReference type="STRING" id="56216.A0A1A6GGM0"/>
<dbReference type="GO" id="GO:0007276">
    <property type="term" value="P:gamete generation"/>
    <property type="evidence" value="ECO:0007669"/>
    <property type="project" value="InterPro"/>
</dbReference>
<dbReference type="InterPro" id="IPR003671">
    <property type="entry name" value="SPIN/Ssty"/>
</dbReference>
<comment type="caution">
    <text evidence="2">The sequence shown here is derived from an EMBL/GenBank/DDBJ whole genome shotgun (WGS) entry which is preliminary data.</text>
</comment>
<dbReference type="EMBL" id="LZPO01096787">
    <property type="protein sequence ID" value="OBS65413.1"/>
    <property type="molecule type" value="Genomic_DNA"/>
</dbReference>
<accession>A0A1A6GGM0</accession>
<dbReference type="Pfam" id="PF02513">
    <property type="entry name" value="Spin-Ssty"/>
    <property type="match status" value="2"/>
</dbReference>
<proteinExistence type="inferred from homology"/>
<gene>
    <name evidence="2" type="ORF">A6R68_06045</name>
</gene>
<name>A0A1A6GGM0_NEOLE</name>
<dbReference type="Proteomes" id="UP000092124">
    <property type="component" value="Unassembled WGS sequence"/>
</dbReference>
<reference evidence="2 3" key="1">
    <citation type="submission" date="2016-06" db="EMBL/GenBank/DDBJ databases">
        <title>The Draft Genome Sequence and Annotation of the Desert Woodrat Neotoma lepida.</title>
        <authorList>
            <person name="Campbell M."/>
            <person name="Oakeson K.F."/>
            <person name="Yandell M."/>
            <person name="Halpert J.R."/>
            <person name="Dearing D."/>
        </authorList>
    </citation>
    <scope>NUCLEOTIDE SEQUENCE [LARGE SCALE GENOMIC DNA]</scope>
    <source>
        <strain evidence="2">417</strain>
        <tissue evidence="2">Liver</tissue>
    </source>
</reference>
<dbReference type="PANTHER" id="PTHR10405">
    <property type="entry name" value="SPINDLIN"/>
    <property type="match status" value="1"/>
</dbReference>
<comment type="similarity">
    <text evidence="1">Belongs to the SPIN/STSY family.</text>
</comment>
<dbReference type="Gene3D" id="2.80.10.70">
    <property type="entry name" value="Spindlin/Ssty"/>
    <property type="match status" value="1"/>
</dbReference>
<evidence type="ECO:0000313" key="3">
    <source>
        <dbReference type="Proteomes" id="UP000092124"/>
    </source>
</evidence>